<evidence type="ECO:0000313" key="1">
    <source>
        <dbReference type="EMBL" id="KGD66586.1"/>
    </source>
</evidence>
<dbReference type="Gene3D" id="2.30.110.20">
    <property type="entry name" value="Hcp1-like"/>
    <property type="match status" value="1"/>
</dbReference>
<organism evidence="1 2">
    <name type="scientific">Alcanivorax nanhaiticus</name>
    <dbReference type="NCBI Taxonomy" id="1177154"/>
    <lineage>
        <taxon>Bacteria</taxon>
        <taxon>Pseudomonadati</taxon>
        <taxon>Pseudomonadota</taxon>
        <taxon>Gammaproteobacteria</taxon>
        <taxon>Oceanospirillales</taxon>
        <taxon>Alcanivoracaceae</taxon>
        <taxon>Alcanivorax</taxon>
    </lineage>
</organism>
<dbReference type="PATRIC" id="fig|1177154.3.peg.254"/>
<dbReference type="Proteomes" id="UP000029444">
    <property type="component" value="Unassembled WGS sequence"/>
</dbReference>
<proteinExistence type="predicted"/>
<dbReference type="RefSeq" id="WP_035229604.1">
    <property type="nucleotide sequence ID" value="NZ_ARXV01000001.1"/>
</dbReference>
<keyword evidence="2" id="KW-1185">Reference proteome</keyword>
<dbReference type="SUPFAM" id="SSF141452">
    <property type="entry name" value="Hcp1-like"/>
    <property type="match status" value="1"/>
</dbReference>
<dbReference type="PANTHER" id="PTHR34319:SF6">
    <property type="entry name" value="MAJOR EXPORTED PROTEIN"/>
    <property type="match status" value="1"/>
</dbReference>
<dbReference type="InterPro" id="IPR008514">
    <property type="entry name" value="T6SS_Hcp"/>
</dbReference>
<evidence type="ECO:0008006" key="3">
    <source>
        <dbReference type="Google" id="ProtNLM"/>
    </source>
</evidence>
<dbReference type="Pfam" id="PF05638">
    <property type="entry name" value="T6SS_HCP"/>
    <property type="match status" value="1"/>
</dbReference>
<protein>
    <recommendedName>
        <fullName evidence="3">Secreted protein Hcp</fullName>
    </recommendedName>
</protein>
<accession>A0A095SPM9</accession>
<dbReference type="InterPro" id="IPR036624">
    <property type="entry name" value="Hcp1-lik_sf"/>
</dbReference>
<dbReference type="PANTHER" id="PTHR34319">
    <property type="entry name" value="MAJOR EXPORTED PROTEIN"/>
    <property type="match status" value="1"/>
</dbReference>
<gene>
    <name evidence="1" type="ORF">Y5S_00253</name>
</gene>
<dbReference type="STRING" id="1177154.Y5S_00253"/>
<dbReference type="OrthoDB" id="5674026at2"/>
<dbReference type="eggNOG" id="COG3157">
    <property type="taxonomic scope" value="Bacteria"/>
</dbReference>
<dbReference type="NCBIfam" id="TIGR03344">
    <property type="entry name" value="VI_effect_Hcp1"/>
    <property type="match status" value="1"/>
</dbReference>
<reference evidence="1 2" key="1">
    <citation type="submission" date="2012-09" db="EMBL/GenBank/DDBJ databases">
        <title>Genome Sequence of alkane-degrading Bacterium Alcanivorax sp. 19-m-6.</title>
        <authorList>
            <person name="Lai Q."/>
            <person name="Shao Z."/>
        </authorList>
    </citation>
    <scope>NUCLEOTIDE SEQUENCE [LARGE SCALE GENOMIC DNA]</scope>
    <source>
        <strain evidence="1 2">19-m-6</strain>
    </source>
</reference>
<sequence length="161" mass="18339">MAIPAYMWIKDDQGSEIGGSVSIADREGSIEVLHFDHELRIPTDGDTGALTGTRKHEPFVFTKGFDSASPYLYKACSNGQTLKELVLRWYRIDDTGTEKEYFRHTLKDVKITSVKPVMHNVKDIDKESYPHLEEVSARYASITWTFVDGNIEFSDSWTEGR</sequence>
<dbReference type="AlphaFoldDB" id="A0A095SPM9"/>
<dbReference type="EMBL" id="ARXV01000001">
    <property type="protein sequence ID" value="KGD66586.1"/>
    <property type="molecule type" value="Genomic_DNA"/>
</dbReference>
<comment type="caution">
    <text evidence="1">The sequence shown here is derived from an EMBL/GenBank/DDBJ whole genome shotgun (WGS) entry which is preliminary data.</text>
</comment>
<evidence type="ECO:0000313" key="2">
    <source>
        <dbReference type="Proteomes" id="UP000029444"/>
    </source>
</evidence>
<name>A0A095SPM9_9GAMM</name>
<dbReference type="InterPro" id="IPR052947">
    <property type="entry name" value="T6SS_Hcp1_domain"/>
</dbReference>